<keyword evidence="6" id="KW-0547">Nucleotide-binding</keyword>
<protein>
    <submittedName>
        <fullName evidence="11">Lipooligosaccharide transport system ATP-binding protein</fullName>
    </submittedName>
</protein>
<dbReference type="PROSITE" id="PS00211">
    <property type="entry name" value="ABC_TRANSPORTER_1"/>
    <property type="match status" value="1"/>
</dbReference>
<evidence type="ECO:0000256" key="7">
    <source>
        <dbReference type="ARBA" id="ARBA00022840"/>
    </source>
</evidence>
<keyword evidence="8" id="KW-1278">Translocase</keyword>
<dbReference type="FunFam" id="3.40.50.300:FF:000589">
    <property type="entry name" value="ABC transporter, ATP-binding subunit"/>
    <property type="match status" value="1"/>
</dbReference>
<evidence type="ECO:0000256" key="8">
    <source>
        <dbReference type="ARBA" id="ARBA00022967"/>
    </source>
</evidence>
<dbReference type="PROSITE" id="PS50893">
    <property type="entry name" value="ABC_TRANSPORTER_2"/>
    <property type="match status" value="1"/>
</dbReference>
<dbReference type="PANTHER" id="PTHR42711:SF5">
    <property type="entry name" value="ABC TRANSPORTER ATP-BINDING PROTEIN NATA"/>
    <property type="match status" value="1"/>
</dbReference>
<dbReference type="InterPro" id="IPR017871">
    <property type="entry name" value="ABC_transporter-like_CS"/>
</dbReference>
<keyword evidence="4" id="KW-0536">Nodulation</keyword>
<dbReference type="Pfam" id="PF00005">
    <property type="entry name" value="ABC_tran"/>
    <property type="match status" value="1"/>
</dbReference>
<comment type="similarity">
    <text evidence="2">Belongs to the ABC transporter superfamily.</text>
</comment>
<keyword evidence="3" id="KW-0813">Transport</keyword>
<dbReference type="SUPFAM" id="SSF52540">
    <property type="entry name" value="P-loop containing nucleoside triphosphate hydrolases"/>
    <property type="match status" value="1"/>
</dbReference>
<evidence type="ECO:0000256" key="1">
    <source>
        <dbReference type="ARBA" id="ARBA00004236"/>
    </source>
</evidence>
<keyword evidence="9" id="KW-0472">Membrane</keyword>
<dbReference type="InterPro" id="IPR050763">
    <property type="entry name" value="ABC_transporter_ATP-binding"/>
</dbReference>
<dbReference type="SMART" id="SM00382">
    <property type="entry name" value="AAA"/>
    <property type="match status" value="1"/>
</dbReference>
<evidence type="ECO:0000256" key="5">
    <source>
        <dbReference type="ARBA" id="ARBA00022475"/>
    </source>
</evidence>
<name>A0A3N1UNC7_9BACT</name>
<evidence type="ECO:0000256" key="3">
    <source>
        <dbReference type="ARBA" id="ARBA00022448"/>
    </source>
</evidence>
<organism evidence="11 12">
    <name type="scientific">Desulfosoma caldarium</name>
    <dbReference type="NCBI Taxonomy" id="610254"/>
    <lineage>
        <taxon>Bacteria</taxon>
        <taxon>Pseudomonadati</taxon>
        <taxon>Thermodesulfobacteriota</taxon>
        <taxon>Syntrophobacteria</taxon>
        <taxon>Syntrophobacterales</taxon>
        <taxon>Syntrophobacteraceae</taxon>
        <taxon>Desulfosoma</taxon>
    </lineage>
</organism>
<dbReference type="EMBL" id="RJVA01000015">
    <property type="protein sequence ID" value="ROQ90230.1"/>
    <property type="molecule type" value="Genomic_DNA"/>
</dbReference>
<dbReference type="Gene3D" id="3.40.50.300">
    <property type="entry name" value="P-loop containing nucleotide triphosphate hydrolases"/>
    <property type="match status" value="1"/>
</dbReference>
<dbReference type="AlphaFoldDB" id="A0A3N1UNC7"/>
<comment type="caution">
    <text evidence="11">The sequence shown here is derived from an EMBL/GenBank/DDBJ whole genome shotgun (WGS) entry which is preliminary data.</text>
</comment>
<accession>A0A3N1UNC7</accession>
<dbReference type="InterPro" id="IPR027417">
    <property type="entry name" value="P-loop_NTPase"/>
</dbReference>
<reference evidence="11 12" key="1">
    <citation type="submission" date="2018-11" db="EMBL/GenBank/DDBJ databases">
        <title>Genomic Encyclopedia of Type Strains, Phase IV (KMG-IV): sequencing the most valuable type-strain genomes for metagenomic binning, comparative biology and taxonomic classification.</title>
        <authorList>
            <person name="Goeker M."/>
        </authorList>
    </citation>
    <scope>NUCLEOTIDE SEQUENCE [LARGE SCALE GENOMIC DNA]</scope>
    <source>
        <strain evidence="11 12">DSM 22027</strain>
    </source>
</reference>
<evidence type="ECO:0000256" key="2">
    <source>
        <dbReference type="ARBA" id="ARBA00005417"/>
    </source>
</evidence>
<dbReference type="GO" id="GO:0005886">
    <property type="term" value="C:plasma membrane"/>
    <property type="evidence" value="ECO:0007669"/>
    <property type="project" value="UniProtKB-SubCell"/>
</dbReference>
<dbReference type="InterPro" id="IPR003439">
    <property type="entry name" value="ABC_transporter-like_ATP-bd"/>
</dbReference>
<dbReference type="RefSeq" id="WP_123291292.1">
    <property type="nucleotide sequence ID" value="NZ_RJVA01000015.1"/>
</dbReference>
<keyword evidence="12" id="KW-1185">Reference proteome</keyword>
<evidence type="ECO:0000259" key="10">
    <source>
        <dbReference type="PROSITE" id="PS50893"/>
    </source>
</evidence>
<dbReference type="GO" id="GO:0005524">
    <property type="term" value="F:ATP binding"/>
    <property type="evidence" value="ECO:0007669"/>
    <property type="project" value="UniProtKB-KW"/>
</dbReference>
<evidence type="ECO:0000313" key="12">
    <source>
        <dbReference type="Proteomes" id="UP000276223"/>
    </source>
</evidence>
<dbReference type="OrthoDB" id="9809450at2"/>
<feature type="domain" description="ABC transporter" evidence="10">
    <location>
        <begin position="8"/>
        <end position="238"/>
    </location>
</feature>
<evidence type="ECO:0000256" key="4">
    <source>
        <dbReference type="ARBA" id="ARBA00022458"/>
    </source>
</evidence>
<keyword evidence="7 11" id="KW-0067">ATP-binding</keyword>
<proteinExistence type="inferred from homology"/>
<dbReference type="GO" id="GO:0016887">
    <property type="term" value="F:ATP hydrolysis activity"/>
    <property type="evidence" value="ECO:0007669"/>
    <property type="project" value="InterPro"/>
</dbReference>
<dbReference type="Proteomes" id="UP000276223">
    <property type="component" value="Unassembled WGS sequence"/>
</dbReference>
<evidence type="ECO:0000256" key="6">
    <source>
        <dbReference type="ARBA" id="ARBA00022741"/>
    </source>
</evidence>
<dbReference type="InterPro" id="IPR003593">
    <property type="entry name" value="AAA+_ATPase"/>
</dbReference>
<comment type="subcellular location">
    <subcellularLocation>
        <location evidence="1">Cell membrane</location>
    </subcellularLocation>
</comment>
<sequence length="306" mass="34714">MSGMACVVAVEGLVKRFRNLTAVDGISFTVERGEFFGLLGPNGAGKSTTIRALYGFSPPTSGRVRILGMDIATHWRPIKQRLGVCHQENTLDPDLTVEENLWIFATYFGIPLKEATIRASELLEFFALTHKRSSKVADLSGGMLRRLILARALMNRPELLILDEPTTGLDPQSRHLLWQKLESLRADGLTVVLTTHYMEEAARLCDRLVIIDHGRILVEGAPNALVKRYAGAEVVEIEEPDEALRRYVRQMRLEHDDLQDRLLLYVPEGSAFLDLVRSRFCVRKCTWRRSTLEDVFLRLTGRELRE</sequence>
<evidence type="ECO:0000313" key="11">
    <source>
        <dbReference type="EMBL" id="ROQ90230.1"/>
    </source>
</evidence>
<dbReference type="PANTHER" id="PTHR42711">
    <property type="entry name" value="ABC TRANSPORTER ATP-BINDING PROTEIN"/>
    <property type="match status" value="1"/>
</dbReference>
<evidence type="ECO:0000256" key="9">
    <source>
        <dbReference type="ARBA" id="ARBA00023136"/>
    </source>
</evidence>
<keyword evidence="5" id="KW-1003">Cell membrane</keyword>
<gene>
    <name evidence="11" type="ORF">EDC27_2848</name>
</gene>